<dbReference type="EMBL" id="CM001023">
    <property type="protein sequence ID" value="EAZ79837.1"/>
    <property type="molecule type" value="Genomic_DNA"/>
</dbReference>
<dbReference type="CDD" id="cd06567">
    <property type="entry name" value="Peptidase_S41"/>
    <property type="match status" value="1"/>
</dbReference>
<feature type="domain" description="Tail specific protease" evidence="2">
    <location>
        <begin position="186"/>
        <end position="426"/>
    </location>
</feature>
<gene>
    <name evidence="3" type="ORF">ALPR1_14449</name>
</gene>
<keyword evidence="1" id="KW-0732">Signal</keyword>
<dbReference type="STRING" id="388413.ALPR1_14449"/>
<evidence type="ECO:0000313" key="3">
    <source>
        <dbReference type="EMBL" id="EAZ79837.1"/>
    </source>
</evidence>
<dbReference type="SMART" id="SM00245">
    <property type="entry name" value="TSPc"/>
    <property type="match status" value="1"/>
</dbReference>
<dbReference type="GO" id="GO:0006508">
    <property type="term" value="P:proteolysis"/>
    <property type="evidence" value="ECO:0007669"/>
    <property type="project" value="InterPro"/>
</dbReference>
<dbReference type="SUPFAM" id="SSF52096">
    <property type="entry name" value="ClpP/crotonase"/>
    <property type="match status" value="1"/>
</dbReference>
<protein>
    <submittedName>
        <fullName evidence="3">Peptidase, S41 family</fullName>
    </submittedName>
</protein>
<feature type="signal peptide" evidence="1">
    <location>
        <begin position="1"/>
        <end position="18"/>
    </location>
</feature>
<dbReference type="OrthoDB" id="5480566at2"/>
<dbReference type="GO" id="GO:0008236">
    <property type="term" value="F:serine-type peptidase activity"/>
    <property type="evidence" value="ECO:0007669"/>
    <property type="project" value="InterPro"/>
</dbReference>
<sequence>MKYLFFLAFLFASFSIDAQKISKVQLEADLTKLRKGIETYNPALSIYNPNFQKQADSIFSEVTGDSISLIKSFQLISRLCAISNEGHFSLGSWSDPVHSGFGKNEYSYLPLSVKVIDGKLFVWLDYSDEKALKRGEEIVSINGLTASQILSKLYAYTPSDGEITSYVDRNIEMGFSWMYYFYVDQPKVFQLELVDLTGRKREVNINSMIREKQFENLANYYPERAQEEPGTTHFYTLSFENDIAYLTLPSFDYRVLQQDDIKPNQTYKKIFEELKEKNVSSLVIDLRGNTGGRNECADDIVPFIMTQSLDDPFLKKTVSWEGKERTYKLPKPSKLVFNGKIFVLVNGRTYSAGSTIARYLKEYANATILGEETGTRYEGFSAGSKSEVVLNNMDMTIAVPRYHIYFPKSKQQVSSNRGIIPDYYITYTMQDYIDQNDLYIAKVKSLIGS</sequence>
<organism evidence="3 4">
    <name type="scientific">Algoriphagus machipongonensis</name>
    <dbReference type="NCBI Taxonomy" id="388413"/>
    <lineage>
        <taxon>Bacteria</taxon>
        <taxon>Pseudomonadati</taxon>
        <taxon>Bacteroidota</taxon>
        <taxon>Cytophagia</taxon>
        <taxon>Cytophagales</taxon>
        <taxon>Cyclobacteriaceae</taxon>
        <taxon>Algoriphagus</taxon>
    </lineage>
</organism>
<comment type="caution">
    <text evidence="3">The sequence shown here is derived from an EMBL/GenBank/DDBJ whole genome shotgun (WGS) entry which is preliminary data.</text>
</comment>
<name>A3I041_9BACT</name>
<reference evidence="3 4" key="1">
    <citation type="journal article" date="2011" name="J. Bacteriol.">
        <title>Complete genome sequence of Algoriphagus sp. PR1, bacterial prey of a colony-forming choanoflagellate.</title>
        <authorList>
            <person name="Alegado R.A."/>
            <person name="Ferriera S."/>
            <person name="Nusbaum C."/>
            <person name="Young S.K."/>
            <person name="Zeng Q."/>
            <person name="Imamovic A."/>
            <person name="Fairclough S.R."/>
            <person name="King N."/>
        </authorList>
    </citation>
    <scope>NUCLEOTIDE SEQUENCE [LARGE SCALE GENOMIC DNA]</scope>
    <source>
        <strain evidence="3 4">PR1</strain>
    </source>
</reference>
<dbReference type="EMBL" id="AAXU02000001">
    <property type="protein sequence ID" value="EAZ79837.1"/>
    <property type="molecule type" value="Genomic_DNA"/>
</dbReference>
<dbReference type="Pfam" id="PF03572">
    <property type="entry name" value="Peptidase_S41"/>
    <property type="match status" value="1"/>
</dbReference>
<dbReference type="PANTHER" id="PTHR32060">
    <property type="entry name" value="TAIL-SPECIFIC PROTEASE"/>
    <property type="match status" value="1"/>
</dbReference>
<accession>A3I041</accession>
<evidence type="ECO:0000313" key="4">
    <source>
        <dbReference type="Proteomes" id="UP000003919"/>
    </source>
</evidence>
<feature type="chain" id="PRO_5002652878" evidence="1">
    <location>
        <begin position="19"/>
        <end position="449"/>
    </location>
</feature>
<dbReference type="AlphaFoldDB" id="A3I041"/>
<proteinExistence type="predicted"/>
<dbReference type="InterPro" id="IPR005151">
    <property type="entry name" value="Tail-specific_protease"/>
</dbReference>
<dbReference type="GO" id="GO:0004175">
    <property type="term" value="F:endopeptidase activity"/>
    <property type="evidence" value="ECO:0007669"/>
    <property type="project" value="TreeGrafter"/>
</dbReference>
<dbReference type="InterPro" id="IPR029045">
    <property type="entry name" value="ClpP/crotonase-like_dom_sf"/>
</dbReference>
<dbReference type="HOGENOM" id="CLU_032380_0_0_10"/>
<evidence type="ECO:0000259" key="2">
    <source>
        <dbReference type="SMART" id="SM00245"/>
    </source>
</evidence>
<dbReference type="RefSeq" id="WP_008201544.1">
    <property type="nucleotide sequence ID" value="NZ_CM001023.1"/>
</dbReference>
<dbReference type="Gene3D" id="3.90.226.10">
    <property type="entry name" value="2-enoyl-CoA Hydratase, Chain A, domain 1"/>
    <property type="match status" value="1"/>
</dbReference>
<dbReference type="Proteomes" id="UP000003919">
    <property type="component" value="Chromosome"/>
</dbReference>
<evidence type="ECO:0000256" key="1">
    <source>
        <dbReference type="SAM" id="SignalP"/>
    </source>
</evidence>
<dbReference type="eggNOG" id="COG0793">
    <property type="taxonomic scope" value="Bacteria"/>
</dbReference>
<dbReference type="PANTHER" id="PTHR32060:SF22">
    <property type="entry name" value="CARBOXYL-TERMINAL-PROCESSING PEPTIDASE 3, CHLOROPLASTIC"/>
    <property type="match status" value="1"/>
</dbReference>
<keyword evidence="4" id="KW-1185">Reference proteome</keyword>